<organism evidence="1">
    <name type="scientific">Amphimedon queenslandica</name>
    <name type="common">Sponge</name>
    <dbReference type="NCBI Taxonomy" id="400682"/>
    <lineage>
        <taxon>Eukaryota</taxon>
        <taxon>Metazoa</taxon>
        <taxon>Porifera</taxon>
        <taxon>Demospongiae</taxon>
        <taxon>Heteroscleromorpha</taxon>
        <taxon>Haplosclerida</taxon>
        <taxon>Niphatidae</taxon>
        <taxon>Amphimedon</taxon>
    </lineage>
</organism>
<reference evidence="1" key="1">
    <citation type="submission" date="2017-05" db="UniProtKB">
        <authorList>
            <consortium name="EnsemblMetazoa"/>
        </authorList>
    </citation>
    <scope>IDENTIFICATION</scope>
</reference>
<sequence length="89" mass="10131">MLNVGQKRIFDKTNSHLTSQKELEDFLEDESSRLLRLDNIKALTMFISGVGGTGKLFLTEAIKCLVDDIWHPKSGEIVYYSSTNRYSCI</sequence>
<name>A0A1X7UTG6_AMPQE</name>
<dbReference type="InParanoid" id="A0A1X7UTG6"/>
<dbReference type="EnsemblMetazoa" id="Aqu2.1.31285_001">
    <property type="protein sequence ID" value="Aqu2.1.31285_001"/>
    <property type="gene ID" value="Aqu2.1.31285"/>
</dbReference>
<accession>A0A1X7UTG6</accession>
<proteinExistence type="predicted"/>
<dbReference type="AlphaFoldDB" id="A0A1X7UTG6"/>
<protein>
    <submittedName>
        <fullName evidence="1">Uncharacterized protein</fullName>
    </submittedName>
</protein>
<evidence type="ECO:0000313" key="1">
    <source>
        <dbReference type="EnsemblMetazoa" id="Aqu2.1.31285_001"/>
    </source>
</evidence>